<dbReference type="GO" id="GO:0015031">
    <property type="term" value="P:protein transport"/>
    <property type="evidence" value="ECO:0007669"/>
    <property type="project" value="UniProtKB-KW"/>
</dbReference>
<reference evidence="8 9" key="1">
    <citation type="submission" date="2020-01" db="EMBL/GenBank/DDBJ databases">
        <title>Ponticoccus aerotolerans gen. nov., sp. nov., an anaerobic bacterium and proposal of Ponticoccusceae fam. nov., Ponticoccusles ord. nov. and Ponticoccuse classis nov. in the phylum Kiritimatiellaeota.</title>
        <authorList>
            <person name="Zhou L.Y."/>
            <person name="Du Z.J."/>
        </authorList>
    </citation>
    <scope>NUCLEOTIDE SEQUENCE [LARGE SCALE GENOMIC DNA]</scope>
    <source>
        <strain evidence="8 9">S-5007</strain>
    </source>
</reference>
<organism evidence="8 9">
    <name type="scientific">Tichowtungia aerotolerans</name>
    <dbReference type="NCBI Taxonomy" id="2697043"/>
    <lineage>
        <taxon>Bacteria</taxon>
        <taxon>Pseudomonadati</taxon>
        <taxon>Kiritimatiellota</taxon>
        <taxon>Tichowtungiia</taxon>
        <taxon>Tichowtungiales</taxon>
        <taxon>Tichowtungiaceae</taxon>
        <taxon>Tichowtungia</taxon>
    </lineage>
</organism>
<keyword evidence="3" id="KW-1003">Cell membrane</keyword>
<evidence type="ECO:0000256" key="1">
    <source>
        <dbReference type="ARBA" id="ARBA00004162"/>
    </source>
</evidence>
<evidence type="ECO:0000313" key="9">
    <source>
        <dbReference type="Proteomes" id="UP000464954"/>
    </source>
</evidence>
<dbReference type="GO" id="GO:0022857">
    <property type="term" value="F:transmembrane transporter activity"/>
    <property type="evidence" value="ECO:0007669"/>
    <property type="project" value="InterPro"/>
</dbReference>
<accession>A0A6P1MA12</accession>
<dbReference type="PANTHER" id="PTHR30558">
    <property type="entry name" value="EXBD MEMBRANE COMPONENT OF PMF-DRIVEN MACROMOLECULE IMPORT SYSTEM"/>
    <property type="match status" value="1"/>
</dbReference>
<sequence length="135" mass="14971">MRKKRNRAEEPMEVSMTPMIDVVFQLLIYFLVTFSTPDVLAHLDISRPAPDSSQTEPRTPPKMIRVNIYEDGFSLNGRAVSKNELERILNRLAGFSKSQTVLITCAGGAKHARLVDVLDICAQAGLNKLTVVSAE</sequence>
<evidence type="ECO:0000256" key="7">
    <source>
        <dbReference type="RuleBase" id="RU003879"/>
    </source>
</evidence>
<dbReference type="Proteomes" id="UP000464954">
    <property type="component" value="Chromosome"/>
</dbReference>
<keyword evidence="6" id="KW-0472">Membrane</keyword>
<gene>
    <name evidence="8" type="ORF">GT409_05520</name>
</gene>
<dbReference type="EMBL" id="CP047593">
    <property type="protein sequence ID" value="QHI68928.1"/>
    <property type="molecule type" value="Genomic_DNA"/>
</dbReference>
<comment type="subcellular location">
    <subcellularLocation>
        <location evidence="1">Cell membrane</location>
        <topology evidence="1">Single-pass membrane protein</topology>
    </subcellularLocation>
    <subcellularLocation>
        <location evidence="7">Cell membrane</location>
        <topology evidence="7">Single-pass type II membrane protein</topology>
    </subcellularLocation>
</comment>
<keyword evidence="7" id="KW-0653">Protein transport</keyword>
<protein>
    <recommendedName>
        <fullName evidence="10">Biopolymer transporter ExbD</fullName>
    </recommendedName>
</protein>
<dbReference type="AlphaFoldDB" id="A0A6P1MA12"/>
<dbReference type="PANTHER" id="PTHR30558:SF3">
    <property type="entry name" value="BIOPOLYMER TRANSPORT PROTEIN EXBD-RELATED"/>
    <property type="match status" value="1"/>
</dbReference>
<evidence type="ECO:0008006" key="10">
    <source>
        <dbReference type="Google" id="ProtNLM"/>
    </source>
</evidence>
<dbReference type="KEGG" id="taer:GT409_05520"/>
<keyword evidence="5" id="KW-1133">Transmembrane helix</keyword>
<name>A0A6P1MA12_9BACT</name>
<dbReference type="Gene3D" id="3.30.420.270">
    <property type="match status" value="1"/>
</dbReference>
<dbReference type="Pfam" id="PF02472">
    <property type="entry name" value="ExbD"/>
    <property type="match status" value="1"/>
</dbReference>
<evidence type="ECO:0000256" key="2">
    <source>
        <dbReference type="ARBA" id="ARBA00005811"/>
    </source>
</evidence>
<keyword evidence="4 7" id="KW-0812">Transmembrane</keyword>
<evidence type="ECO:0000256" key="5">
    <source>
        <dbReference type="ARBA" id="ARBA00022989"/>
    </source>
</evidence>
<proteinExistence type="inferred from homology"/>
<evidence type="ECO:0000256" key="6">
    <source>
        <dbReference type="ARBA" id="ARBA00023136"/>
    </source>
</evidence>
<dbReference type="RefSeq" id="WP_160627727.1">
    <property type="nucleotide sequence ID" value="NZ_CP047593.1"/>
</dbReference>
<comment type="similarity">
    <text evidence="2 7">Belongs to the ExbD/TolR family.</text>
</comment>
<keyword evidence="7" id="KW-0813">Transport</keyword>
<dbReference type="InterPro" id="IPR003400">
    <property type="entry name" value="ExbD"/>
</dbReference>
<keyword evidence="9" id="KW-1185">Reference proteome</keyword>
<evidence type="ECO:0000313" key="8">
    <source>
        <dbReference type="EMBL" id="QHI68928.1"/>
    </source>
</evidence>
<evidence type="ECO:0000256" key="3">
    <source>
        <dbReference type="ARBA" id="ARBA00022475"/>
    </source>
</evidence>
<dbReference type="GO" id="GO:0005886">
    <property type="term" value="C:plasma membrane"/>
    <property type="evidence" value="ECO:0007669"/>
    <property type="project" value="UniProtKB-SubCell"/>
</dbReference>
<evidence type="ECO:0000256" key="4">
    <source>
        <dbReference type="ARBA" id="ARBA00022692"/>
    </source>
</evidence>